<reference evidence="2 3" key="1">
    <citation type="submission" date="2023-12" db="EMBL/GenBank/DDBJ databases">
        <title>Description of new species of Mycobacterium terrae complex isolated from sewage at the Sao Paulo Zoological Park Foundation in Brazil.</title>
        <authorList>
            <person name="Romagnoli C.L."/>
            <person name="Conceicao E.C."/>
            <person name="Machado E."/>
            <person name="Barreto L.B.P.F."/>
            <person name="Sharma A."/>
            <person name="Silva N.M."/>
            <person name="Marques L.E."/>
            <person name="Juliana M.A."/>
            <person name="Lourenco M.C.S."/>
            <person name="Digiampietri L.A."/>
            <person name="Suffys P.N."/>
            <person name="Viana-Niero C."/>
        </authorList>
    </citation>
    <scope>NUCLEOTIDE SEQUENCE [LARGE SCALE GENOMIC DNA]</scope>
    <source>
        <strain evidence="2 3">MYC098</strain>
    </source>
</reference>
<feature type="transmembrane region" description="Helical" evidence="1">
    <location>
        <begin position="43"/>
        <end position="61"/>
    </location>
</feature>
<evidence type="ECO:0000256" key="1">
    <source>
        <dbReference type="SAM" id="Phobius"/>
    </source>
</evidence>
<evidence type="ECO:0000313" key="2">
    <source>
        <dbReference type="EMBL" id="MEB3022945.1"/>
    </source>
</evidence>
<feature type="transmembrane region" description="Helical" evidence="1">
    <location>
        <begin position="21"/>
        <end position="37"/>
    </location>
</feature>
<sequence length="97" mass="10832">MFNDVDEVDVEWTILGLRWRMPSMILLVGTVLIAMVVTRAVSVWVGVPLGVLGALLVVVLVREVNFMDPAGHLHEFTQLGLLIRTAARPVIDNSRRR</sequence>
<organism evidence="2 3">
    <name type="scientific">[Mycobacterium] crassicus</name>
    <dbReference type="NCBI Taxonomy" id="2872309"/>
    <lineage>
        <taxon>Bacteria</taxon>
        <taxon>Bacillati</taxon>
        <taxon>Actinomycetota</taxon>
        <taxon>Actinomycetes</taxon>
        <taxon>Mycobacteriales</taxon>
        <taxon>Mycobacteriaceae</taxon>
        <taxon>Mycolicibacter</taxon>
    </lineage>
</organism>
<accession>A0ABU5XKY6</accession>
<protein>
    <recommendedName>
        <fullName evidence="4">Transmembrane protein</fullName>
    </recommendedName>
</protein>
<keyword evidence="1" id="KW-1133">Transmembrane helix</keyword>
<comment type="caution">
    <text evidence="2">The sequence shown here is derived from an EMBL/GenBank/DDBJ whole genome shotgun (WGS) entry which is preliminary data.</text>
</comment>
<evidence type="ECO:0008006" key="4">
    <source>
        <dbReference type="Google" id="ProtNLM"/>
    </source>
</evidence>
<gene>
    <name evidence="2" type="ORF">K6T79_18040</name>
</gene>
<dbReference type="Proteomes" id="UP001299596">
    <property type="component" value="Unassembled WGS sequence"/>
</dbReference>
<keyword evidence="3" id="KW-1185">Reference proteome</keyword>
<name>A0ABU5XKY6_9MYCO</name>
<evidence type="ECO:0000313" key="3">
    <source>
        <dbReference type="Proteomes" id="UP001299596"/>
    </source>
</evidence>
<keyword evidence="1" id="KW-0812">Transmembrane</keyword>
<proteinExistence type="predicted"/>
<dbReference type="EMBL" id="JAYJJR010000013">
    <property type="protein sequence ID" value="MEB3022945.1"/>
    <property type="molecule type" value="Genomic_DNA"/>
</dbReference>
<dbReference type="RefSeq" id="WP_329780591.1">
    <property type="nucleotide sequence ID" value="NZ_JAYJJR010000013.1"/>
</dbReference>
<keyword evidence="1" id="KW-0472">Membrane</keyword>